<keyword evidence="3" id="KW-1185">Reference proteome</keyword>
<evidence type="ECO:0000313" key="3">
    <source>
        <dbReference type="Proteomes" id="UP000002516"/>
    </source>
</evidence>
<protein>
    <submittedName>
        <fullName evidence="2">Uncharacterized protein</fullName>
    </submittedName>
</protein>
<organism evidence="2 3">
    <name type="scientific">Xylella fastidiosa (strain Temecula1 / ATCC 700964)</name>
    <dbReference type="NCBI Taxonomy" id="183190"/>
    <lineage>
        <taxon>Bacteria</taxon>
        <taxon>Pseudomonadati</taxon>
        <taxon>Pseudomonadota</taxon>
        <taxon>Gammaproteobacteria</taxon>
        <taxon>Lysobacterales</taxon>
        <taxon>Lysobacteraceae</taxon>
        <taxon>Xylella</taxon>
    </lineage>
</organism>
<dbReference type="HOGENOM" id="CLU_2721403_0_0_6"/>
<dbReference type="Proteomes" id="UP000002516">
    <property type="component" value="Chromosome"/>
</dbReference>
<feature type="compositionally biased region" description="Polar residues" evidence="1">
    <location>
        <begin position="45"/>
        <end position="56"/>
    </location>
</feature>
<dbReference type="EMBL" id="AE009442">
    <property type="protein sequence ID" value="AAO29077.1"/>
    <property type="molecule type" value="Genomic_DNA"/>
</dbReference>
<evidence type="ECO:0000313" key="2">
    <source>
        <dbReference type="EMBL" id="AAO29077.1"/>
    </source>
</evidence>
<reference evidence="2 3" key="1">
    <citation type="journal article" date="2003" name="J. Bacteriol.">
        <title>Comparative analyses of the complete genome sequences of Pierce's disease and citrus variegated chlorosis strains of Xylella fastidiosa.</title>
        <authorList>
            <person name="Van Sluys M.A."/>
            <person name="de Oliveira M.C."/>
            <person name="Monteiro-Vitorello C.B."/>
            <person name="Miyaki C.Y."/>
            <person name="Furlan L.R."/>
            <person name="Camargo L.E."/>
            <person name="da Silva A.C."/>
            <person name="Moon D.H."/>
            <person name="Takita M.A."/>
            <person name="Lemos E.G."/>
            <person name="Machado M.A."/>
            <person name="Ferro M.I."/>
            <person name="da Silva F.R."/>
            <person name="Goldman M.H."/>
            <person name="Goldman G.H."/>
            <person name="Lemos M.V."/>
            <person name="El-Dorry H."/>
            <person name="Tsai S.M."/>
            <person name="Carrer H."/>
            <person name="Carraro D.M."/>
            <person name="de Oliveira R.C."/>
            <person name="Nunes L.R."/>
            <person name="Siqueira W.J."/>
            <person name="Coutinho L.L."/>
            <person name="Kimura E.T."/>
            <person name="Ferro E.S."/>
            <person name="Harakava R."/>
            <person name="Kuramae E.E."/>
            <person name="Marino C.L."/>
            <person name="Giglioti E."/>
            <person name="Abreu I.L."/>
            <person name="Alves L.M."/>
            <person name="do Amaral A.M."/>
            <person name="Baia G.S."/>
            <person name="Blanco S.R."/>
            <person name="Brito M.S."/>
            <person name="Cannavan F.S."/>
            <person name="Celestino A.V."/>
            <person name="da Cunha A.F."/>
            <person name="Fenille R.C."/>
            <person name="Ferro J.A."/>
            <person name="Formighieri E.F."/>
            <person name="Kishi L.T."/>
            <person name="Leoni S.G."/>
            <person name="Oliveira A.R."/>
            <person name="Rosa V.E.Jr."/>
            <person name="Sassaki F.T."/>
            <person name="Sena J.A."/>
            <person name="de Souza A.A."/>
            <person name="Truffi D."/>
            <person name="Tsukumo F."/>
            <person name="Yanai G.M."/>
            <person name="Zaros L.G."/>
            <person name="Civerolo E.L."/>
            <person name="Simpson A.J."/>
            <person name="Almeida N.F.Jr."/>
            <person name="Setubal J.C."/>
            <person name="Kitajima J.P."/>
        </authorList>
    </citation>
    <scope>NUCLEOTIDE SEQUENCE [LARGE SCALE GENOMIC DNA]</scope>
    <source>
        <strain evidence="3">Temecula1 / ATCC 700964</strain>
    </source>
</reference>
<sequence>MTHDPISHTNLSPKPLAFETTSRSPTLAYTAFSHIKDNSDANFLPSKNEQPPTQKPNDSHSETDTYQTMTPD</sequence>
<name>Q87C68_XYLFT</name>
<evidence type="ECO:0000256" key="1">
    <source>
        <dbReference type="SAM" id="MobiDB-lite"/>
    </source>
</evidence>
<dbReference type="AlphaFoldDB" id="Q87C68"/>
<gene>
    <name evidence="2" type="ordered locus">PD_1227</name>
</gene>
<proteinExistence type="predicted"/>
<dbReference type="KEGG" id="xft:PD_1227"/>
<feature type="region of interest" description="Disordered" evidence="1">
    <location>
        <begin position="38"/>
        <end position="72"/>
    </location>
</feature>
<accession>Q87C68</accession>